<name>A0ABP3E6A2_9PSEU</name>
<feature type="transmembrane region" description="Helical" evidence="1">
    <location>
        <begin position="6"/>
        <end position="25"/>
    </location>
</feature>
<comment type="caution">
    <text evidence="3">The sequence shown here is derived from an EMBL/GenBank/DDBJ whole genome shotgun (WGS) entry which is preliminary data.</text>
</comment>
<dbReference type="EMBL" id="BAAABU010000018">
    <property type="protein sequence ID" value="GAA0250842.1"/>
    <property type="molecule type" value="Genomic_DNA"/>
</dbReference>
<keyword evidence="4" id="KW-1185">Reference proteome</keyword>
<keyword evidence="1" id="KW-1133">Transmembrane helix</keyword>
<dbReference type="Gene3D" id="3.40.50.300">
    <property type="entry name" value="P-loop containing nucleotide triphosphate hydrolases"/>
    <property type="match status" value="1"/>
</dbReference>
<keyword evidence="1" id="KW-0812">Transmembrane</keyword>
<feature type="transmembrane region" description="Helical" evidence="1">
    <location>
        <begin position="438"/>
        <end position="459"/>
    </location>
</feature>
<evidence type="ECO:0000313" key="4">
    <source>
        <dbReference type="Proteomes" id="UP001500416"/>
    </source>
</evidence>
<protein>
    <submittedName>
        <fullName evidence="3">NACHT domain-containing protein</fullName>
    </submittedName>
</protein>
<evidence type="ECO:0000259" key="2">
    <source>
        <dbReference type="Pfam" id="PF05729"/>
    </source>
</evidence>
<evidence type="ECO:0000256" key="1">
    <source>
        <dbReference type="SAM" id="Phobius"/>
    </source>
</evidence>
<organism evidence="3 4">
    <name type="scientific">Saccharothrix mutabilis subsp. mutabilis</name>
    <dbReference type="NCBI Taxonomy" id="66855"/>
    <lineage>
        <taxon>Bacteria</taxon>
        <taxon>Bacillati</taxon>
        <taxon>Actinomycetota</taxon>
        <taxon>Actinomycetes</taxon>
        <taxon>Pseudonocardiales</taxon>
        <taxon>Pseudonocardiaceae</taxon>
        <taxon>Saccharothrix</taxon>
    </lineage>
</organism>
<feature type="transmembrane region" description="Helical" evidence="1">
    <location>
        <begin position="411"/>
        <end position="432"/>
    </location>
</feature>
<dbReference type="InterPro" id="IPR027417">
    <property type="entry name" value="P-loop_NTPase"/>
</dbReference>
<feature type="transmembrane region" description="Helical" evidence="1">
    <location>
        <begin position="348"/>
        <end position="368"/>
    </location>
</feature>
<gene>
    <name evidence="3" type="ORF">GCM10010492_58860</name>
</gene>
<keyword evidence="1" id="KW-0472">Membrane</keyword>
<proteinExistence type="predicted"/>
<evidence type="ECO:0000313" key="3">
    <source>
        <dbReference type="EMBL" id="GAA0250842.1"/>
    </source>
</evidence>
<dbReference type="InterPro" id="IPR007111">
    <property type="entry name" value="NACHT_NTPase"/>
</dbReference>
<feature type="transmembrane region" description="Helical" evidence="1">
    <location>
        <begin position="374"/>
        <end position="390"/>
    </location>
</feature>
<feature type="transmembrane region" description="Helical" evidence="1">
    <location>
        <begin position="291"/>
        <end position="312"/>
    </location>
</feature>
<feature type="transmembrane region" description="Helical" evidence="1">
    <location>
        <begin position="318"/>
        <end position="336"/>
    </location>
</feature>
<feature type="domain" description="NACHT" evidence="2">
    <location>
        <begin position="70"/>
        <end position="180"/>
    </location>
</feature>
<dbReference type="Pfam" id="PF05729">
    <property type="entry name" value="NACHT"/>
    <property type="match status" value="1"/>
</dbReference>
<reference evidence="4" key="1">
    <citation type="journal article" date="2019" name="Int. J. Syst. Evol. Microbiol.">
        <title>The Global Catalogue of Microorganisms (GCM) 10K type strain sequencing project: providing services to taxonomists for standard genome sequencing and annotation.</title>
        <authorList>
            <consortium name="The Broad Institute Genomics Platform"/>
            <consortium name="The Broad Institute Genome Sequencing Center for Infectious Disease"/>
            <person name="Wu L."/>
            <person name="Ma J."/>
        </authorList>
    </citation>
    <scope>NUCLEOTIDE SEQUENCE [LARGE SCALE GENOMIC DNA]</scope>
    <source>
        <strain evidence="4">JCM 3380</strain>
    </source>
</reference>
<sequence>MLETADQVASVAGFVVAAIGLVLALRRRGPVSTAQRLDRLAEVVGAQWRDEVEVRGIATAWTTVVVPEHRRLVIVGPAGAGKTVAAIRVVRELVARRAPGGPVAVLFPLHSWDPLKDHPHRWMAAELARDYGISPAVALELVRARRIVPVLDGLDEVSDPVAALRALERVHDPAGVDPLILTSRDRVVVTGAEVVELGPPRVAGWEGVSSPLSLWLAMASGAKPAELVGLPEAEVERRLLDRFVGAAYPDTPRPDGRRRWRAGQVERWLRFLAREEDIAWWRLVRSVPRTAIALLSALVVGPVVYAGLVLWLPEDTGLALMIALSNAFVVALLGFLRPYPDVQRLHTGLRLHVWSALGGFGFGCLLGWAVSPIAAVAVGTVSAVLWGVVGRIHDNAPPRTAGPLSVLRADLAATVVGSLPIPALLATLVAFASSPWKAPAAFFTFWLFYGVVWLSGTAWTRFTLTRLWLAARGRTPLRLMTFLADAHHRGVLRRTGPTYEFRHARLRDHLAR</sequence>
<dbReference type="SUPFAM" id="SSF52540">
    <property type="entry name" value="P-loop containing nucleoside triphosphate hydrolases"/>
    <property type="match status" value="1"/>
</dbReference>
<dbReference type="Proteomes" id="UP001500416">
    <property type="component" value="Unassembled WGS sequence"/>
</dbReference>
<accession>A0ABP3E6A2</accession>
<dbReference type="RefSeq" id="WP_343937193.1">
    <property type="nucleotide sequence ID" value="NZ_BAAABU010000018.1"/>
</dbReference>